<dbReference type="Proteomes" id="UP001144110">
    <property type="component" value="Unassembled WGS sequence"/>
</dbReference>
<evidence type="ECO:0000256" key="5">
    <source>
        <dbReference type="ARBA" id="ARBA00023143"/>
    </source>
</evidence>
<evidence type="ECO:0000256" key="7">
    <source>
        <dbReference type="HAMAP-Rule" id="MF_00415"/>
    </source>
</evidence>
<dbReference type="AlphaFoldDB" id="A0AAE3TEX3"/>
<dbReference type="PANTHER" id="PTHR34933">
    <property type="entry name" value="FLAGELLAR L-RING PROTEIN"/>
    <property type="match status" value="1"/>
</dbReference>
<keyword evidence="8" id="KW-1133">Transmembrane helix</keyword>
<dbReference type="PANTHER" id="PTHR34933:SF1">
    <property type="entry name" value="FLAGELLAR L-RING PROTEIN"/>
    <property type="match status" value="1"/>
</dbReference>
<dbReference type="HAMAP" id="MF_00415">
    <property type="entry name" value="FlgH"/>
    <property type="match status" value="1"/>
</dbReference>
<evidence type="ECO:0000313" key="10">
    <source>
        <dbReference type="Proteomes" id="UP001144110"/>
    </source>
</evidence>
<keyword evidence="9" id="KW-0969">Cilium</keyword>
<sequence>MEKKRKFFKFLIIFIISIFFLYGCFEYNPKTPPSPPPPPRVEIPHEEYRPLSKGSIYRDKPVFVSFSDLRARHVGDIVTIKIVETYQSSSTVKQQSAKSSSVDTGIDNLLGLENRVEDVFKDANPSHLFKTGMETSTSGQGKVSRESKIIGTITARVIKVLPNGNLVIQGTRAIKKNRDLEYITITGIIRPEDIDYDNSILSTQISDAYIEYSGKGPTSEVASGPGIITRLLHLFWLF</sequence>
<feature type="transmembrane region" description="Helical" evidence="8">
    <location>
        <begin position="7"/>
        <end position="25"/>
    </location>
</feature>
<dbReference type="InterPro" id="IPR000527">
    <property type="entry name" value="Flag_Lring"/>
</dbReference>
<comment type="subcellular location">
    <subcellularLocation>
        <location evidence="7">Cell outer membrane</location>
        <topology evidence="7">Lipid-anchor</topology>
    </subcellularLocation>
    <subcellularLocation>
        <location evidence="7">Bacterial flagellum basal body</location>
    </subcellularLocation>
</comment>
<gene>
    <name evidence="7" type="primary">flgH</name>
    <name evidence="9" type="ORF">OD816_000747</name>
</gene>
<dbReference type="GO" id="GO:0009427">
    <property type="term" value="C:bacterial-type flagellum basal body, distal rod, L ring"/>
    <property type="evidence" value="ECO:0007669"/>
    <property type="project" value="InterPro"/>
</dbReference>
<evidence type="ECO:0000256" key="6">
    <source>
        <dbReference type="ARBA" id="ARBA00023237"/>
    </source>
</evidence>
<dbReference type="GO" id="GO:0003774">
    <property type="term" value="F:cytoskeletal motor activity"/>
    <property type="evidence" value="ECO:0007669"/>
    <property type="project" value="InterPro"/>
</dbReference>
<evidence type="ECO:0000256" key="2">
    <source>
        <dbReference type="ARBA" id="ARBA00006929"/>
    </source>
</evidence>
<dbReference type="GO" id="GO:0071973">
    <property type="term" value="P:bacterial-type flagellum-dependent cell motility"/>
    <property type="evidence" value="ECO:0007669"/>
    <property type="project" value="InterPro"/>
</dbReference>
<dbReference type="Pfam" id="PF02107">
    <property type="entry name" value="FlgH"/>
    <property type="match status" value="1"/>
</dbReference>
<reference evidence="9" key="1">
    <citation type="submission" date="2022-11" db="EMBL/GenBank/DDBJ databases">
        <title>Candidatus Alkanophaga archaea from heated hydrothermal vent sediment oxidize petroleum alkanes.</title>
        <authorList>
            <person name="Zehnle H."/>
            <person name="Laso-Perez R."/>
            <person name="Lipp J."/>
            <person name="Teske A."/>
            <person name="Wegener G."/>
        </authorList>
    </citation>
    <scope>NUCLEOTIDE SEQUENCE</scope>
    <source>
        <strain evidence="9">MCA70</strain>
    </source>
</reference>
<dbReference type="EMBL" id="JAPHEG010000003">
    <property type="protein sequence ID" value="MDF2953502.1"/>
    <property type="molecule type" value="Genomic_DNA"/>
</dbReference>
<proteinExistence type="inferred from homology"/>
<comment type="caution">
    <text evidence="9">The sequence shown here is derived from an EMBL/GenBank/DDBJ whole genome shotgun (WGS) entry which is preliminary data.</text>
</comment>
<keyword evidence="4 7" id="KW-0472">Membrane</keyword>
<keyword evidence="8" id="KW-0812">Transmembrane</keyword>
<evidence type="ECO:0000256" key="4">
    <source>
        <dbReference type="ARBA" id="ARBA00023136"/>
    </source>
</evidence>
<evidence type="ECO:0000313" key="9">
    <source>
        <dbReference type="EMBL" id="MDF2953502.1"/>
    </source>
</evidence>
<evidence type="ECO:0000256" key="8">
    <source>
        <dbReference type="SAM" id="Phobius"/>
    </source>
</evidence>
<name>A0AAE3TEX3_9BACT</name>
<keyword evidence="6 7" id="KW-0998">Cell outer membrane</keyword>
<keyword evidence="5 7" id="KW-0975">Bacterial flagellum</keyword>
<keyword evidence="7" id="KW-0449">Lipoprotein</keyword>
<evidence type="ECO:0000256" key="3">
    <source>
        <dbReference type="ARBA" id="ARBA00022729"/>
    </source>
</evidence>
<evidence type="ECO:0000256" key="1">
    <source>
        <dbReference type="ARBA" id="ARBA00002591"/>
    </source>
</evidence>
<protein>
    <recommendedName>
        <fullName evidence="7">Flagellar L-ring protein</fullName>
    </recommendedName>
    <alternativeName>
        <fullName evidence="7">Basal body L-ring protein</fullName>
    </alternativeName>
</protein>
<comment type="subunit">
    <text evidence="7">The basal body constitutes a major portion of the flagellar organelle and consists of four rings (L,P,S, and M) mounted on a central rod.</text>
</comment>
<organism evidence="9 10">
    <name type="scientific">Candidatus Thermodesulfobacterium syntrophicum</name>
    <dbReference type="NCBI Taxonomy" id="3060442"/>
    <lineage>
        <taxon>Bacteria</taxon>
        <taxon>Pseudomonadati</taxon>
        <taxon>Thermodesulfobacteriota</taxon>
        <taxon>Thermodesulfobacteria</taxon>
        <taxon>Thermodesulfobacteriales</taxon>
        <taxon>Thermodesulfobacteriaceae</taxon>
        <taxon>Thermodesulfobacterium</taxon>
    </lineage>
</organism>
<accession>A0AAE3TEX3</accession>
<comment type="function">
    <text evidence="1 7">Assembles around the rod to form the L-ring and probably protects the motor/basal body from shearing forces during rotation.</text>
</comment>
<comment type="similarity">
    <text evidence="2 7">Belongs to the FlgH family.</text>
</comment>
<dbReference type="PRINTS" id="PR01008">
    <property type="entry name" value="FLGLRINGFLGH"/>
</dbReference>
<keyword evidence="3 7" id="KW-0732">Signal</keyword>
<keyword evidence="9" id="KW-0966">Cell projection</keyword>
<dbReference type="GO" id="GO:0009279">
    <property type="term" value="C:cell outer membrane"/>
    <property type="evidence" value="ECO:0007669"/>
    <property type="project" value="UniProtKB-SubCell"/>
</dbReference>
<keyword evidence="9" id="KW-0282">Flagellum</keyword>
<dbReference type="PROSITE" id="PS51257">
    <property type="entry name" value="PROKAR_LIPOPROTEIN"/>
    <property type="match status" value="1"/>
</dbReference>